<accession>A0ABM8FZ88</accession>
<reference evidence="3" key="1">
    <citation type="journal article" date="2019" name="Int. J. Syst. Evol. Microbiol.">
        <title>The Global Catalogue of Microorganisms (GCM) 10K type strain sequencing project: providing services to taxonomists for standard genome sequencing and annotation.</title>
        <authorList>
            <consortium name="The Broad Institute Genomics Platform"/>
            <consortium name="The Broad Institute Genome Sequencing Center for Infectious Disease"/>
            <person name="Wu L."/>
            <person name="Ma J."/>
        </authorList>
    </citation>
    <scope>NUCLEOTIDE SEQUENCE [LARGE SCALE GENOMIC DNA]</scope>
    <source>
        <strain evidence="3">NBRC 108565</strain>
    </source>
</reference>
<sequence>MVADTVLAAVGARPATGLLRGVVPLDPSGAVAVDPTGRLRADPNSTDPTDPVALSPAAAARVWAVGDCAAREHPVFGHVPGGHWTAALTDPGPTVTALLADGDPTEGTPGAPSAPAPAPYVFSKQLGHDLALIGAARPGDDVRLRGDPDSGGPWAALYLRPGTADHAVLDAAFLVDSPREVGGLRRLMGGDEPLTVDVARAVDPSVRWRDAVRRP</sequence>
<dbReference type="RefSeq" id="WP_286218331.1">
    <property type="nucleotide sequence ID" value="NZ_AP027729.1"/>
</dbReference>
<dbReference type="Proteomes" id="UP001321475">
    <property type="component" value="Chromosome"/>
</dbReference>
<dbReference type="Pfam" id="PF14759">
    <property type="entry name" value="Reductase_C"/>
    <property type="match status" value="1"/>
</dbReference>
<proteinExistence type="predicted"/>
<evidence type="ECO:0000313" key="2">
    <source>
        <dbReference type="EMBL" id="BDZ41070.1"/>
    </source>
</evidence>
<dbReference type="Gene3D" id="3.50.50.60">
    <property type="entry name" value="FAD/NAD(P)-binding domain"/>
    <property type="match status" value="1"/>
</dbReference>
<evidence type="ECO:0000313" key="3">
    <source>
        <dbReference type="Proteomes" id="UP001321475"/>
    </source>
</evidence>
<gene>
    <name evidence="2" type="ORF">GCM10025865_03690</name>
</gene>
<dbReference type="InterPro" id="IPR016156">
    <property type="entry name" value="FAD/NAD-linked_Rdtase_dimer_sf"/>
</dbReference>
<organism evidence="2 3">
    <name type="scientific">Paraoerskovia sediminicola</name>
    <dbReference type="NCBI Taxonomy" id="1138587"/>
    <lineage>
        <taxon>Bacteria</taxon>
        <taxon>Bacillati</taxon>
        <taxon>Actinomycetota</taxon>
        <taxon>Actinomycetes</taxon>
        <taxon>Micrococcales</taxon>
        <taxon>Cellulomonadaceae</taxon>
        <taxon>Paraoerskovia</taxon>
    </lineage>
</organism>
<protein>
    <recommendedName>
        <fullName evidence="1">Reductase C-terminal domain-containing protein</fullName>
    </recommendedName>
</protein>
<dbReference type="InterPro" id="IPR036188">
    <property type="entry name" value="FAD/NAD-bd_sf"/>
</dbReference>
<keyword evidence="3" id="KW-1185">Reference proteome</keyword>
<evidence type="ECO:0000259" key="1">
    <source>
        <dbReference type="Pfam" id="PF14759"/>
    </source>
</evidence>
<dbReference type="SUPFAM" id="SSF51905">
    <property type="entry name" value="FAD/NAD(P)-binding domain"/>
    <property type="match status" value="1"/>
</dbReference>
<dbReference type="Gene3D" id="3.30.390.30">
    <property type="match status" value="1"/>
</dbReference>
<name>A0ABM8FZ88_9CELL</name>
<dbReference type="SUPFAM" id="SSF55424">
    <property type="entry name" value="FAD/NAD-linked reductases, dimerisation (C-terminal) domain"/>
    <property type="match status" value="1"/>
</dbReference>
<dbReference type="InterPro" id="IPR028202">
    <property type="entry name" value="Reductase_C"/>
</dbReference>
<feature type="domain" description="Reductase C-terminal" evidence="1">
    <location>
        <begin position="122"/>
        <end position="211"/>
    </location>
</feature>
<dbReference type="EMBL" id="AP027729">
    <property type="protein sequence ID" value="BDZ41070.1"/>
    <property type="molecule type" value="Genomic_DNA"/>
</dbReference>